<feature type="chain" id="PRO_5006061246" evidence="1">
    <location>
        <begin position="27"/>
        <end position="134"/>
    </location>
</feature>
<dbReference type="Proteomes" id="UP000050786">
    <property type="component" value="Unassembled WGS sequence"/>
</dbReference>
<organism evidence="2 3">
    <name type="scientific">Ruegeria atlantica</name>
    <dbReference type="NCBI Taxonomy" id="81569"/>
    <lineage>
        <taxon>Bacteria</taxon>
        <taxon>Pseudomonadati</taxon>
        <taxon>Pseudomonadota</taxon>
        <taxon>Alphaproteobacteria</taxon>
        <taxon>Rhodobacterales</taxon>
        <taxon>Roseobacteraceae</taxon>
        <taxon>Ruegeria</taxon>
    </lineage>
</organism>
<name>A0A0P1E619_9RHOB</name>
<evidence type="ECO:0000256" key="1">
    <source>
        <dbReference type="SAM" id="SignalP"/>
    </source>
</evidence>
<reference evidence="3" key="1">
    <citation type="submission" date="2015-09" db="EMBL/GenBank/DDBJ databases">
        <authorList>
            <person name="Rodrigo-Torres L."/>
            <person name="Arahal D.R."/>
        </authorList>
    </citation>
    <scope>NUCLEOTIDE SEQUENCE [LARGE SCALE GENOMIC DNA]</scope>
    <source>
        <strain evidence="3">CECT 4293</strain>
    </source>
</reference>
<proteinExistence type="predicted"/>
<sequence length="134" mass="14917">MLPPVLKHAGIVISFPMLAFSLPANAARIDIGNPTFANAQRKIALHEEGNSKEATLMRICGNASYEMREYDTYNTRWMFRIRFLQDASGEDEFAVLRNGQKVSGPDAAGLSCVAKTETDDCAFIERVLLQYLVD</sequence>
<dbReference type="EMBL" id="CYPS01000032">
    <property type="protein sequence ID" value="CUH42939.1"/>
    <property type="molecule type" value="Genomic_DNA"/>
</dbReference>
<keyword evidence="3" id="KW-1185">Reference proteome</keyword>
<feature type="signal peptide" evidence="1">
    <location>
        <begin position="1"/>
        <end position="26"/>
    </location>
</feature>
<dbReference type="AlphaFoldDB" id="A0A0P1E619"/>
<accession>A0A0P1E619</accession>
<protein>
    <submittedName>
        <fullName evidence="2">Uncharacterized protein</fullName>
    </submittedName>
</protein>
<gene>
    <name evidence="2" type="ORF">RUM4293_01828</name>
</gene>
<evidence type="ECO:0000313" key="2">
    <source>
        <dbReference type="EMBL" id="CUH42939.1"/>
    </source>
</evidence>
<keyword evidence="1" id="KW-0732">Signal</keyword>
<evidence type="ECO:0000313" key="3">
    <source>
        <dbReference type="Proteomes" id="UP000050786"/>
    </source>
</evidence>
<dbReference type="RefSeq" id="WP_145975840.1">
    <property type="nucleotide sequence ID" value="NZ_CYPS01000032.1"/>
</dbReference>